<dbReference type="EMBL" id="JAPFFF010000013">
    <property type="protein sequence ID" value="KAK8871614.1"/>
    <property type="molecule type" value="Genomic_DNA"/>
</dbReference>
<evidence type="ECO:0000313" key="4">
    <source>
        <dbReference type="Proteomes" id="UP001470230"/>
    </source>
</evidence>
<organism evidence="3 4">
    <name type="scientific">Tritrichomonas musculus</name>
    <dbReference type="NCBI Taxonomy" id="1915356"/>
    <lineage>
        <taxon>Eukaryota</taxon>
        <taxon>Metamonada</taxon>
        <taxon>Parabasalia</taxon>
        <taxon>Tritrichomonadida</taxon>
        <taxon>Tritrichomonadidae</taxon>
        <taxon>Tritrichomonas</taxon>
    </lineage>
</organism>
<evidence type="ECO:0000259" key="2">
    <source>
        <dbReference type="Pfam" id="PF20434"/>
    </source>
</evidence>
<sequence length="152" mass="16906">MVCNYIEGKPFAQKLNELGISCFILYYRVKSKAHFPAPMDDLAHAVEEVFQQSDKYHIDKTNFSIWGSSAGGHLAASFGTDTMGYKKYNLPKPNAIVLAYPVITMDPAFTHKMSHDSLLGENAAKEDEDMASIEKNVTSEYPPTFVWCGESG</sequence>
<dbReference type="InterPro" id="IPR049492">
    <property type="entry name" value="BD-FAE-like_dom"/>
</dbReference>
<reference evidence="3 4" key="1">
    <citation type="submission" date="2024-04" db="EMBL/GenBank/DDBJ databases">
        <title>Tritrichomonas musculus Genome.</title>
        <authorList>
            <person name="Alves-Ferreira E."/>
            <person name="Grigg M."/>
            <person name="Lorenzi H."/>
            <person name="Galac M."/>
        </authorList>
    </citation>
    <scope>NUCLEOTIDE SEQUENCE [LARGE SCALE GENOMIC DNA]</scope>
    <source>
        <strain evidence="3 4">EAF2021</strain>
    </source>
</reference>
<feature type="domain" description="BD-FAE-like" evidence="2">
    <location>
        <begin position="12"/>
        <end position="150"/>
    </location>
</feature>
<dbReference type="SUPFAM" id="SSF53474">
    <property type="entry name" value="alpha/beta-Hydrolases"/>
    <property type="match status" value="1"/>
</dbReference>
<dbReference type="PANTHER" id="PTHR48081:SF6">
    <property type="entry name" value="PEPTIDASE S9 PROLYL OLIGOPEPTIDASE CATALYTIC DOMAIN-CONTAINING PROTEIN"/>
    <property type="match status" value="1"/>
</dbReference>
<name>A0ABR2J1B8_9EUKA</name>
<keyword evidence="1" id="KW-0378">Hydrolase</keyword>
<gene>
    <name evidence="3" type="ORF">M9Y10_007349</name>
</gene>
<evidence type="ECO:0000313" key="3">
    <source>
        <dbReference type="EMBL" id="KAK8871614.1"/>
    </source>
</evidence>
<comment type="caution">
    <text evidence="3">The sequence shown here is derived from an EMBL/GenBank/DDBJ whole genome shotgun (WGS) entry which is preliminary data.</text>
</comment>
<dbReference type="InterPro" id="IPR029058">
    <property type="entry name" value="AB_hydrolase_fold"/>
</dbReference>
<dbReference type="Pfam" id="PF20434">
    <property type="entry name" value="BD-FAE"/>
    <property type="match status" value="1"/>
</dbReference>
<dbReference type="PANTHER" id="PTHR48081">
    <property type="entry name" value="AB HYDROLASE SUPERFAMILY PROTEIN C4A8.06C"/>
    <property type="match status" value="1"/>
</dbReference>
<protein>
    <recommendedName>
        <fullName evidence="2">BD-FAE-like domain-containing protein</fullName>
    </recommendedName>
</protein>
<proteinExistence type="predicted"/>
<accession>A0ABR2J1B8</accession>
<dbReference type="Gene3D" id="3.40.50.1820">
    <property type="entry name" value="alpha/beta hydrolase"/>
    <property type="match status" value="1"/>
</dbReference>
<keyword evidence="4" id="KW-1185">Reference proteome</keyword>
<evidence type="ECO:0000256" key="1">
    <source>
        <dbReference type="ARBA" id="ARBA00022801"/>
    </source>
</evidence>
<dbReference type="Proteomes" id="UP001470230">
    <property type="component" value="Unassembled WGS sequence"/>
</dbReference>
<dbReference type="InterPro" id="IPR050300">
    <property type="entry name" value="GDXG_lipolytic_enzyme"/>
</dbReference>